<evidence type="ECO:0000313" key="3">
    <source>
        <dbReference type="Proteomes" id="UP000292120"/>
    </source>
</evidence>
<dbReference type="AlphaFoldDB" id="A0A4Q9H2H8"/>
<keyword evidence="1" id="KW-0732">Signal</keyword>
<name>A0A4Q9H2H8_9BURK</name>
<evidence type="ECO:0000256" key="1">
    <source>
        <dbReference type="SAM" id="SignalP"/>
    </source>
</evidence>
<evidence type="ECO:0000313" key="2">
    <source>
        <dbReference type="EMBL" id="TBO31267.1"/>
    </source>
</evidence>
<dbReference type="PROSITE" id="PS51257">
    <property type="entry name" value="PROKAR_LIPOPROTEIN"/>
    <property type="match status" value="1"/>
</dbReference>
<dbReference type="PANTHER" id="PTHR43737:SF1">
    <property type="entry name" value="DUF1501 DOMAIN-CONTAINING PROTEIN"/>
    <property type="match status" value="1"/>
</dbReference>
<dbReference type="EMBL" id="SIXI01000003">
    <property type="protein sequence ID" value="TBO31267.1"/>
    <property type="molecule type" value="Genomic_DNA"/>
</dbReference>
<sequence length="568" mass="61771">MRLPRRVLLALGVCAALVFLGGCQEEAPGAARPQGGALAPVTEVEGTRFLTQATFGGRPEDLARLQDMGLDAWITAQMSAPVARTHLAMVDQSAASQGRSPQTQDVQQSWWTAALTDHSAQLRHRVAFALSQIFVVSTVSVSNPRTVASYMDTLTQHADGRYRDLLEAVVLHPAMGQYLSHLGNRKEDSSGRVPDENLAREVMQLFSIGLVQLDANGQAVLVNKQPVETYTSSDIKGLARVFTGFSWARTQQTGNWTDCFTRTAACRDNRQDVLPMDAYPEAHATTEKAFLGVRVPPQATADPKASLKVALDRLATHPNTAPFISRQLIQRLVSSNPSSQYVGDVSRVFAQTGGNLREVVRAILMHAEARNPASAAPNPSHAGRVREPLLRMTHLMRALPHQSLSYTKHGVYGTTDTSDMANGLAQSPLRAPSVFNFYRPGYRLPQSRSGDASLVAPELQIASESAVLGYANFVASSLEYGWGGWHANERQRDMLFQLQGWLPLAGNPEQLIDTLSRRLLGAPLPAEARSTALAGIQSMPTETETQKLARIRAAALLIAVSPQFTVEQ</sequence>
<dbReference type="PANTHER" id="PTHR43737">
    <property type="entry name" value="BLL7424 PROTEIN"/>
    <property type="match status" value="1"/>
</dbReference>
<dbReference type="Pfam" id="PF08811">
    <property type="entry name" value="DUF1800"/>
    <property type="match status" value="1"/>
</dbReference>
<feature type="signal peptide" evidence="1">
    <location>
        <begin position="1"/>
        <end position="20"/>
    </location>
</feature>
<proteinExistence type="predicted"/>
<dbReference type="Proteomes" id="UP000292120">
    <property type="component" value="Unassembled WGS sequence"/>
</dbReference>
<dbReference type="OrthoDB" id="9772295at2"/>
<gene>
    <name evidence="2" type="ORF">EYS42_08455</name>
</gene>
<dbReference type="InterPro" id="IPR014917">
    <property type="entry name" value="DUF1800"/>
</dbReference>
<keyword evidence="3" id="KW-1185">Reference proteome</keyword>
<protein>
    <submittedName>
        <fullName evidence="2">DUF1800 domain-containing protein</fullName>
    </submittedName>
</protein>
<feature type="chain" id="PRO_5020810411" evidence="1">
    <location>
        <begin position="21"/>
        <end position="568"/>
    </location>
</feature>
<accession>A0A4Q9H2H8</accession>
<organism evidence="2 3">
    <name type="scientific">Aquabacterium lacunae</name>
    <dbReference type="NCBI Taxonomy" id="2528630"/>
    <lineage>
        <taxon>Bacteria</taxon>
        <taxon>Pseudomonadati</taxon>
        <taxon>Pseudomonadota</taxon>
        <taxon>Betaproteobacteria</taxon>
        <taxon>Burkholderiales</taxon>
        <taxon>Aquabacterium</taxon>
    </lineage>
</organism>
<comment type="caution">
    <text evidence="2">The sequence shown here is derived from an EMBL/GenBank/DDBJ whole genome shotgun (WGS) entry which is preliminary data.</text>
</comment>
<reference evidence="2 3" key="1">
    <citation type="submission" date="2019-02" db="EMBL/GenBank/DDBJ databases">
        <title>Aquabacterium sp. strain KMB7.</title>
        <authorList>
            <person name="Chen W.-M."/>
        </authorList>
    </citation>
    <scope>NUCLEOTIDE SEQUENCE [LARGE SCALE GENOMIC DNA]</scope>
    <source>
        <strain evidence="2 3">KMB7</strain>
    </source>
</reference>